<evidence type="ECO:0000256" key="9">
    <source>
        <dbReference type="ARBA" id="ARBA00034617"/>
    </source>
</evidence>
<keyword evidence="2 11" id="KW-0235">DNA replication</keyword>
<dbReference type="Pfam" id="PF00580">
    <property type="entry name" value="UvrD-helicase"/>
    <property type="match status" value="1"/>
</dbReference>
<dbReference type="InterPro" id="IPR005752">
    <property type="entry name" value="Helicase_Rep"/>
</dbReference>
<reference evidence="17" key="1">
    <citation type="journal article" date="2019" name="Int. J. Syst. Evol. Microbiol.">
        <title>The Global Catalogue of Microorganisms (GCM) 10K type strain sequencing project: providing services to taxonomists for standard genome sequencing and annotation.</title>
        <authorList>
            <consortium name="The Broad Institute Genomics Platform"/>
            <consortium name="The Broad Institute Genome Sequencing Center for Infectious Disease"/>
            <person name="Wu L."/>
            <person name="Ma J."/>
        </authorList>
    </citation>
    <scope>NUCLEOTIDE SEQUENCE [LARGE SCALE GENOMIC DNA]</scope>
    <source>
        <strain evidence="17">JCM 14330</strain>
    </source>
</reference>
<keyword evidence="8 11" id="KW-0413">Isomerase</keyword>
<evidence type="ECO:0000256" key="4">
    <source>
        <dbReference type="ARBA" id="ARBA00022801"/>
    </source>
</evidence>
<organism evidence="16 17">
    <name type="scientific">Pigmentiphaga daeguensis</name>
    <dbReference type="NCBI Taxonomy" id="414049"/>
    <lineage>
        <taxon>Bacteria</taxon>
        <taxon>Pseudomonadati</taxon>
        <taxon>Pseudomonadota</taxon>
        <taxon>Betaproteobacteria</taxon>
        <taxon>Burkholderiales</taxon>
        <taxon>Alcaligenaceae</taxon>
        <taxon>Pigmentiphaga</taxon>
    </lineage>
</organism>
<keyword evidence="4 11" id="KW-0378">Hydrolase</keyword>
<dbReference type="InterPro" id="IPR014017">
    <property type="entry name" value="DNA_helicase_UvrD-like_C"/>
</dbReference>
<evidence type="ECO:0000256" key="12">
    <source>
        <dbReference type="PROSITE-ProRule" id="PRU00560"/>
    </source>
</evidence>
<dbReference type="CDD" id="cd17932">
    <property type="entry name" value="DEXQc_UvrD"/>
    <property type="match status" value="1"/>
</dbReference>
<keyword evidence="5 11" id="KW-0347">Helicase</keyword>
<dbReference type="Proteomes" id="UP001501706">
    <property type="component" value="Unassembled WGS sequence"/>
</dbReference>
<dbReference type="PANTHER" id="PTHR11070:SF64">
    <property type="entry name" value="ATP-DEPENDENT DNA HELICASE REP"/>
    <property type="match status" value="1"/>
</dbReference>
<name>A0ABP3MGP5_9BURK</name>
<dbReference type="Gene3D" id="1.10.10.160">
    <property type="match status" value="1"/>
</dbReference>
<feature type="region of interest" description="Disordered" evidence="13">
    <location>
        <begin position="1"/>
        <end position="36"/>
    </location>
</feature>
<keyword evidence="3 11" id="KW-0547">Nucleotide-binding</keyword>
<dbReference type="InterPro" id="IPR027417">
    <property type="entry name" value="P-loop_NTPase"/>
</dbReference>
<evidence type="ECO:0000256" key="11">
    <source>
        <dbReference type="HAMAP-Rule" id="MF_01920"/>
    </source>
</evidence>
<dbReference type="PANTHER" id="PTHR11070">
    <property type="entry name" value="UVRD / RECB / PCRA DNA HELICASE FAMILY MEMBER"/>
    <property type="match status" value="1"/>
</dbReference>
<feature type="domain" description="UvrD-like helicase C-terminal" evidence="15">
    <location>
        <begin position="313"/>
        <end position="598"/>
    </location>
</feature>
<feature type="binding site" evidence="11">
    <location>
        <position position="310"/>
    </location>
    <ligand>
        <name>ATP</name>
        <dbReference type="ChEBI" id="CHEBI:30616"/>
    </ligand>
</feature>
<comment type="subunit">
    <text evidence="11">Homodimer.</text>
</comment>
<feature type="compositionally biased region" description="Low complexity" evidence="13">
    <location>
        <begin position="1"/>
        <end position="11"/>
    </location>
</feature>
<dbReference type="PROSITE" id="PS51198">
    <property type="entry name" value="UVRD_HELICASE_ATP_BIND"/>
    <property type="match status" value="1"/>
</dbReference>
<keyword evidence="6 11" id="KW-0067">ATP-binding</keyword>
<evidence type="ECO:0000259" key="15">
    <source>
        <dbReference type="PROSITE" id="PS51217"/>
    </source>
</evidence>
<evidence type="ECO:0000256" key="8">
    <source>
        <dbReference type="ARBA" id="ARBA00023235"/>
    </source>
</evidence>
<feature type="compositionally biased region" description="Basic and acidic residues" evidence="13">
    <location>
        <begin position="12"/>
        <end position="25"/>
    </location>
</feature>
<evidence type="ECO:0000259" key="14">
    <source>
        <dbReference type="PROSITE" id="PS51198"/>
    </source>
</evidence>
<evidence type="ECO:0000256" key="7">
    <source>
        <dbReference type="ARBA" id="ARBA00023125"/>
    </source>
</evidence>
<evidence type="ECO:0000256" key="2">
    <source>
        <dbReference type="ARBA" id="ARBA00022705"/>
    </source>
</evidence>
<comment type="caution">
    <text evidence="16">The sequence shown here is derived from an EMBL/GenBank/DDBJ whole genome shotgun (WGS) entry which is preliminary data.</text>
</comment>
<comment type="catalytic activity">
    <reaction evidence="9 11">
        <text>Couples ATP hydrolysis with the unwinding of duplex DNA by translocating in the 3'-5' direction.</text>
        <dbReference type="EC" id="5.6.2.4"/>
    </reaction>
</comment>
<dbReference type="Pfam" id="PF13361">
    <property type="entry name" value="UvrD_C"/>
    <property type="match status" value="2"/>
</dbReference>
<feature type="domain" description="UvrD-like helicase ATP-binding" evidence="14">
    <location>
        <begin position="36"/>
        <end position="312"/>
    </location>
</feature>
<evidence type="ECO:0000313" key="16">
    <source>
        <dbReference type="EMBL" id="GAA0518478.1"/>
    </source>
</evidence>
<dbReference type="HAMAP" id="MF_01920">
    <property type="entry name" value="Helicase_Rep"/>
    <property type="match status" value="1"/>
</dbReference>
<keyword evidence="7 11" id="KW-0238">DNA-binding</keyword>
<evidence type="ECO:0000256" key="5">
    <source>
        <dbReference type="ARBA" id="ARBA00022806"/>
    </source>
</evidence>
<keyword evidence="17" id="KW-1185">Reference proteome</keyword>
<dbReference type="InterPro" id="IPR013986">
    <property type="entry name" value="DExx_box_DNA_helicase_dom_sf"/>
</dbReference>
<feature type="binding site" evidence="12">
    <location>
        <begin position="57"/>
        <end position="64"/>
    </location>
    <ligand>
        <name>ATP</name>
        <dbReference type="ChEBI" id="CHEBI:30616"/>
    </ligand>
</feature>
<gene>
    <name evidence="11" type="primary">rep</name>
    <name evidence="16" type="ORF">GCM10009097_40000</name>
</gene>
<dbReference type="Gene3D" id="3.40.50.300">
    <property type="entry name" value="P-loop containing nucleotide triphosphate hydrolases"/>
    <property type="match status" value="2"/>
</dbReference>
<dbReference type="InterPro" id="IPR000212">
    <property type="entry name" value="DNA_helicase_UvrD/REP"/>
</dbReference>
<dbReference type="PROSITE" id="PS51217">
    <property type="entry name" value="UVRD_HELICASE_CTER"/>
    <property type="match status" value="1"/>
</dbReference>
<dbReference type="SUPFAM" id="SSF52540">
    <property type="entry name" value="P-loop containing nucleoside triphosphate hydrolases"/>
    <property type="match status" value="1"/>
</dbReference>
<protein>
    <recommendedName>
        <fullName evidence="11">ATP-dependent DNA helicase Rep</fullName>
        <ecNumber evidence="11">5.6.2.4</ecNumber>
    </recommendedName>
    <alternativeName>
        <fullName evidence="11">DNA 3'-5' helicase Rep</fullName>
    </alternativeName>
</protein>
<dbReference type="Gene3D" id="1.10.486.10">
    <property type="entry name" value="PCRA, domain 4"/>
    <property type="match status" value="1"/>
</dbReference>
<comment type="function">
    <text evidence="11">Rep helicase is a single-stranded DNA-dependent ATPase involved in DNA replication; it can initiate unwinding at a nick in the DNA. It binds to the single-stranded DNA and acts in a progressive fashion along the DNA in the 3' to 5' direction.</text>
</comment>
<comment type="similarity">
    <text evidence="1 11">Belongs to the helicase family. UvrD subfamily.</text>
</comment>
<evidence type="ECO:0000256" key="1">
    <source>
        <dbReference type="ARBA" id="ARBA00009922"/>
    </source>
</evidence>
<evidence type="ECO:0000313" key="17">
    <source>
        <dbReference type="Proteomes" id="UP001501706"/>
    </source>
</evidence>
<evidence type="ECO:0000256" key="10">
    <source>
        <dbReference type="ARBA" id="ARBA00048988"/>
    </source>
</evidence>
<dbReference type="EMBL" id="BAAAEN010000017">
    <property type="protein sequence ID" value="GAA0518478.1"/>
    <property type="molecule type" value="Genomic_DNA"/>
</dbReference>
<comment type="catalytic activity">
    <reaction evidence="10 11">
        <text>ATP + H2O = ADP + phosphate + H(+)</text>
        <dbReference type="Rhea" id="RHEA:13065"/>
        <dbReference type="ChEBI" id="CHEBI:15377"/>
        <dbReference type="ChEBI" id="CHEBI:15378"/>
        <dbReference type="ChEBI" id="CHEBI:30616"/>
        <dbReference type="ChEBI" id="CHEBI:43474"/>
        <dbReference type="ChEBI" id="CHEBI:456216"/>
        <dbReference type="EC" id="5.6.2.4"/>
    </reaction>
</comment>
<sequence length="711" mass="79644">MTASSSSAATRAMDRADSRLNKPDGRASAALPPLDAGMNPAQREAVRYLDGPCLVLAGAGSGKTRVITQKIAYLLRDCGYSARNVAALTFTNKAAREMAERVGSVAPPNAIKGLTISTFHSLGVKMLREEAKQVGLKPQFSILAADDAMGIVQELVATTDKGLIRAVQTAISLWKNALVEPDQAERLATTESERDAARVYRSYNATLRSYQSVDFDDLIRLPARLLESDAEARERWQSRIRYLLVDEYQDTNACQYRLVQLLTGPRAMLTAVGDDDQAIYAWRGATIENLAKLTTDYPNLRVIKLEQNYRSMQRILAAANNVIGHNPKLFDKKLWSDLGVGDPIGVIPMDDEEAEAESVAMRISAARFELKADWRDFAILYRSNHQARIFEQALRNLKIPYMVSGGQSFFDKAEVRDIMAYLRLIANDEDDPAFIRAITTPKRGVGQSTLEVLGTYAGEREIPLFAAVFETGLEQRLQPRQLGPLREFCEFINRMQWRAGAAKGDAAPSGETASEILDDLVRAIQYERYLYDHFDERGAQNRWQTVLDLLGWLKRKAEEDKMSLMDLVQHIALITMLEKSDDEDPDLVRMSTLHASKGLEYPHVFLVGTEEGLLPHLGKDDEEGDPAKAAESLEARVQEERRLMYVGITRARRTLTVTWCKKRKRGREDIAREPSRFIKEMGLETDEVADATPGLSAKERLDRLKSLLKKG</sequence>
<dbReference type="EC" id="5.6.2.4" evidence="11"/>
<evidence type="ECO:0000256" key="3">
    <source>
        <dbReference type="ARBA" id="ARBA00022741"/>
    </source>
</evidence>
<dbReference type="CDD" id="cd18807">
    <property type="entry name" value="SF1_C_UvrD"/>
    <property type="match status" value="1"/>
</dbReference>
<proteinExistence type="inferred from homology"/>
<dbReference type="InterPro" id="IPR014016">
    <property type="entry name" value="UvrD-like_ATP-bd"/>
</dbReference>
<accession>A0ABP3MGP5</accession>
<evidence type="ECO:0000256" key="13">
    <source>
        <dbReference type="SAM" id="MobiDB-lite"/>
    </source>
</evidence>
<evidence type="ECO:0000256" key="6">
    <source>
        <dbReference type="ARBA" id="ARBA00022840"/>
    </source>
</evidence>